<organism evidence="1 2">
    <name type="scientific">Mycolicibacter hiberniae</name>
    <dbReference type="NCBI Taxonomy" id="29314"/>
    <lineage>
        <taxon>Bacteria</taxon>
        <taxon>Bacillati</taxon>
        <taxon>Actinomycetota</taxon>
        <taxon>Actinomycetes</taxon>
        <taxon>Mycobacteriales</taxon>
        <taxon>Mycobacteriaceae</taxon>
        <taxon>Mycolicibacter</taxon>
    </lineage>
</organism>
<dbReference type="AlphaFoldDB" id="A0A7I7WYZ0"/>
<dbReference type="Proteomes" id="UP000467260">
    <property type="component" value="Chromosome"/>
</dbReference>
<reference evidence="1 2" key="1">
    <citation type="journal article" date="2019" name="Emerg. Microbes Infect.">
        <title>Comprehensive subspecies identification of 175 nontuberculous mycobacteria species based on 7547 genomic profiles.</title>
        <authorList>
            <person name="Matsumoto Y."/>
            <person name="Kinjo T."/>
            <person name="Motooka D."/>
            <person name="Nabeya D."/>
            <person name="Jung N."/>
            <person name="Uechi K."/>
            <person name="Horii T."/>
            <person name="Iida T."/>
            <person name="Fujita J."/>
            <person name="Nakamura S."/>
        </authorList>
    </citation>
    <scope>NUCLEOTIDE SEQUENCE [LARGE SCALE GENOMIC DNA]</scope>
    <source>
        <strain evidence="1 2">JCM 13571</strain>
    </source>
</reference>
<dbReference type="EMBL" id="AP022609">
    <property type="protein sequence ID" value="BBZ22704.1"/>
    <property type="molecule type" value="Genomic_DNA"/>
</dbReference>
<sequence length="84" mass="9265">MLVSAVNRHLSHWTGWPTFGTASTAWPGVSRVQLPTVIITVAIARQVKTVRVILSRRVGELMTPHAAMHARASPGTRWAQRVPM</sequence>
<proteinExistence type="predicted"/>
<gene>
    <name evidence="1" type="ORF">MHIB_11220</name>
</gene>
<dbReference type="KEGG" id="mhib:MHIB_11220"/>
<accession>A0A7I7WYZ0</accession>
<evidence type="ECO:0000313" key="1">
    <source>
        <dbReference type="EMBL" id="BBZ22704.1"/>
    </source>
</evidence>
<protein>
    <submittedName>
        <fullName evidence="1">Uncharacterized protein</fullName>
    </submittedName>
</protein>
<name>A0A7I7WYZ0_9MYCO</name>
<evidence type="ECO:0000313" key="2">
    <source>
        <dbReference type="Proteomes" id="UP000467260"/>
    </source>
</evidence>
<keyword evidence="2" id="KW-1185">Reference proteome</keyword>